<dbReference type="OrthoDB" id="407410at2759"/>
<proteinExistence type="predicted"/>
<dbReference type="Proteomes" id="UP000740883">
    <property type="component" value="Unassembled WGS sequence"/>
</dbReference>
<evidence type="ECO:0000313" key="3">
    <source>
        <dbReference type="Proteomes" id="UP000740883"/>
    </source>
</evidence>
<dbReference type="EMBL" id="SBJO01000012">
    <property type="protein sequence ID" value="KAF9764703.1"/>
    <property type="molecule type" value="Genomic_DNA"/>
</dbReference>
<organism evidence="2 3">
    <name type="scientific">Nosema granulosis</name>
    <dbReference type="NCBI Taxonomy" id="83296"/>
    <lineage>
        <taxon>Eukaryota</taxon>
        <taxon>Fungi</taxon>
        <taxon>Fungi incertae sedis</taxon>
        <taxon>Microsporidia</taxon>
        <taxon>Nosematidae</taxon>
        <taxon>Nosema</taxon>
    </lineage>
</organism>
<feature type="transmembrane region" description="Helical" evidence="1">
    <location>
        <begin position="373"/>
        <end position="392"/>
    </location>
</feature>
<keyword evidence="1" id="KW-0812">Transmembrane</keyword>
<feature type="transmembrane region" description="Helical" evidence="1">
    <location>
        <begin position="241"/>
        <end position="259"/>
    </location>
</feature>
<name>A0A9P6H372_9MICR</name>
<feature type="transmembrane region" description="Helical" evidence="1">
    <location>
        <begin position="401"/>
        <end position="418"/>
    </location>
</feature>
<feature type="transmembrane region" description="Helical" evidence="1">
    <location>
        <begin position="20"/>
        <end position="38"/>
    </location>
</feature>
<feature type="transmembrane region" description="Helical" evidence="1">
    <location>
        <begin position="59"/>
        <end position="75"/>
    </location>
</feature>
<feature type="transmembrane region" description="Helical" evidence="1">
    <location>
        <begin position="217"/>
        <end position="235"/>
    </location>
</feature>
<reference evidence="2 3" key="1">
    <citation type="journal article" date="2020" name="Genome Biol. Evol.">
        <title>Comparative genomics of strictly vertically transmitted, feminizing microsporidia endosymbionts of amphipod crustaceans.</title>
        <authorList>
            <person name="Cormier A."/>
            <person name="Chebbi M.A."/>
            <person name="Giraud I."/>
            <person name="Wattier R."/>
            <person name="Teixeira M."/>
            <person name="Gilbert C."/>
            <person name="Rigaud T."/>
            <person name="Cordaux R."/>
        </authorList>
    </citation>
    <scope>NUCLEOTIDE SEQUENCE [LARGE SCALE GENOMIC DNA]</scope>
    <source>
        <strain evidence="2 3">Ou3-Ou53</strain>
    </source>
</reference>
<evidence type="ECO:0000313" key="2">
    <source>
        <dbReference type="EMBL" id="KAF9764703.1"/>
    </source>
</evidence>
<evidence type="ECO:0000256" key="1">
    <source>
        <dbReference type="SAM" id="Phobius"/>
    </source>
</evidence>
<sequence length="426" mass="49177">MIRALSTCGLGSLEERCLQILFVVLSIFVTIYISLFFYKKTLDYLFRELGSENTFRNSLLLSLINSIPRTLMIFMNLKDSVEDNCSFINGLTIYNITLYLPLLVLSSPNICYINQNSFLKDFLFLELAFLHSFSNTENSYYYPPLIVHLFALGLFVFFITSVFKLSDIFSGDNSSGLVEASRLQMFAFHRAFKNIYDVLILDLEGIHKFAGRINWRILASPVLNTLFIISYNGLWREDRKLLMSFLTAFILGIILIRSSKSSNLQIFVYIYAISASIMHVYLFFSSYSYLLNRLAHTYNLNINYLRTAILPLLISVVEVFTLLYYSSVGCSTLAICSLIYSTIYNMLLLRPLVNIIALKTGLSPSNSQIDCNYFCYVFGIVSSLVIIFNYIVRNHKISRDLSYNLLFTNFFFNISLLLDYRKYILK</sequence>
<feature type="transmembrane region" description="Helical" evidence="1">
    <location>
        <begin position="304"/>
        <end position="325"/>
    </location>
</feature>
<protein>
    <submittedName>
        <fullName evidence="2">Uncharacterized protein</fullName>
    </submittedName>
</protein>
<feature type="transmembrane region" description="Helical" evidence="1">
    <location>
        <begin position="87"/>
        <end position="105"/>
    </location>
</feature>
<keyword evidence="1" id="KW-1133">Transmembrane helix</keyword>
<dbReference type="AlphaFoldDB" id="A0A9P6H372"/>
<feature type="transmembrane region" description="Helical" evidence="1">
    <location>
        <begin position="140"/>
        <end position="163"/>
    </location>
</feature>
<feature type="transmembrane region" description="Helical" evidence="1">
    <location>
        <begin position="332"/>
        <end position="353"/>
    </location>
</feature>
<keyword evidence="3" id="KW-1185">Reference proteome</keyword>
<accession>A0A9P6H372</accession>
<comment type="caution">
    <text evidence="2">The sequence shown here is derived from an EMBL/GenBank/DDBJ whole genome shotgun (WGS) entry which is preliminary data.</text>
</comment>
<keyword evidence="1" id="KW-0472">Membrane</keyword>
<gene>
    <name evidence="2" type="ORF">NGRA_0352</name>
</gene>
<feature type="transmembrane region" description="Helical" evidence="1">
    <location>
        <begin position="266"/>
        <end position="284"/>
    </location>
</feature>